<feature type="transmembrane region" description="Helical" evidence="2">
    <location>
        <begin position="34"/>
        <end position="53"/>
    </location>
</feature>
<sequence length="298" mass="32592">MNKKKGITCAVLAAFIYGFTPILGKLSYVEGSNSFSLTFYRSLLTLPMLFVILKTNKIPLSVTKIELKNLTVLGVLGPVLTALTLYGAYNYISVGMTTTIHYIYPVLVASACVIFFKEKLNKEKLTALILSTIGILLFFEGDFSGSILGVIIALISGITYASFIVFMDKSGINTMFPFKISFYLCIISTILLFIFGIITSKLVFSMSILGWFYTILVAIFVSVLANTLMAVAIKNAGSTITAIVGMFEPITSVILGVIFLNEILSFKNIVGCILILIAVLILTLVRDKKVENDKLISN</sequence>
<gene>
    <name evidence="4" type="ORF">J2Z76_002307</name>
</gene>
<feature type="transmembrane region" description="Helical" evidence="2">
    <location>
        <begin position="210"/>
        <end position="233"/>
    </location>
</feature>
<keyword evidence="2" id="KW-0812">Transmembrane</keyword>
<dbReference type="EMBL" id="JAGGKS010000006">
    <property type="protein sequence ID" value="MBP1926442.1"/>
    <property type="molecule type" value="Genomic_DNA"/>
</dbReference>
<protein>
    <submittedName>
        <fullName evidence="4">Drug/metabolite transporter (DMT)-like permease</fullName>
    </submittedName>
</protein>
<dbReference type="PANTHER" id="PTHR22911:SF137">
    <property type="entry name" value="SOLUTE CARRIER FAMILY 35 MEMBER G2-RELATED"/>
    <property type="match status" value="1"/>
</dbReference>
<feature type="transmembrane region" description="Helical" evidence="2">
    <location>
        <begin position="240"/>
        <end position="260"/>
    </location>
</feature>
<comment type="similarity">
    <text evidence="1">Belongs to the EamA transporter family.</text>
</comment>
<feature type="transmembrane region" description="Helical" evidence="2">
    <location>
        <begin position="73"/>
        <end position="92"/>
    </location>
</feature>
<organism evidence="4 5">
    <name type="scientific">Sedimentibacter acidaminivorans</name>
    <dbReference type="NCBI Taxonomy" id="913099"/>
    <lineage>
        <taxon>Bacteria</taxon>
        <taxon>Bacillati</taxon>
        <taxon>Bacillota</taxon>
        <taxon>Tissierellia</taxon>
        <taxon>Sedimentibacter</taxon>
    </lineage>
</organism>
<name>A0ABS4GFX4_9FIRM</name>
<feature type="transmembrane region" description="Helical" evidence="2">
    <location>
        <begin position="266"/>
        <end position="285"/>
    </location>
</feature>
<dbReference type="Pfam" id="PF00892">
    <property type="entry name" value="EamA"/>
    <property type="match status" value="2"/>
</dbReference>
<evidence type="ECO:0000313" key="4">
    <source>
        <dbReference type="EMBL" id="MBP1926442.1"/>
    </source>
</evidence>
<dbReference type="PANTHER" id="PTHR22911">
    <property type="entry name" value="ACYL-MALONYL CONDENSING ENZYME-RELATED"/>
    <property type="match status" value="1"/>
</dbReference>
<comment type="caution">
    <text evidence="4">The sequence shown here is derived from an EMBL/GenBank/DDBJ whole genome shotgun (WGS) entry which is preliminary data.</text>
</comment>
<feature type="transmembrane region" description="Helical" evidence="2">
    <location>
        <begin position="180"/>
        <end position="204"/>
    </location>
</feature>
<keyword evidence="2" id="KW-1133">Transmembrane helix</keyword>
<dbReference type="SUPFAM" id="SSF103481">
    <property type="entry name" value="Multidrug resistance efflux transporter EmrE"/>
    <property type="match status" value="2"/>
</dbReference>
<feature type="domain" description="EamA" evidence="3">
    <location>
        <begin position="148"/>
        <end position="283"/>
    </location>
</feature>
<keyword evidence="5" id="KW-1185">Reference proteome</keyword>
<evidence type="ECO:0000256" key="2">
    <source>
        <dbReference type="SAM" id="Phobius"/>
    </source>
</evidence>
<dbReference type="InterPro" id="IPR037185">
    <property type="entry name" value="EmrE-like"/>
</dbReference>
<feature type="transmembrane region" description="Helical" evidence="2">
    <location>
        <begin position="125"/>
        <end position="141"/>
    </location>
</feature>
<reference evidence="4 5" key="1">
    <citation type="submission" date="2021-03" db="EMBL/GenBank/DDBJ databases">
        <title>Genomic Encyclopedia of Type Strains, Phase IV (KMG-IV): sequencing the most valuable type-strain genomes for metagenomic binning, comparative biology and taxonomic classification.</title>
        <authorList>
            <person name="Goeker M."/>
        </authorList>
    </citation>
    <scope>NUCLEOTIDE SEQUENCE [LARGE SCALE GENOMIC DNA]</scope>
    <source>
        <strain evidence="4 5">DSM 24004</strain>
    </source>
</reference>
<proteinExistence type="inferred from homology"/>
<feature type="transmembrane region" description="Helical" evidence="2">
    <location>
        <begin position="98"/>
        <end position="116"/>
    </location>
</feature>
<feature type="transmembrane region" description="Helical" evidence="2">
    <location>
        <begin position="147"/>
        <end position="168"/>
    </location>
</feature>
<accession>A0ABS4GFX4</accession>
<dbReference type="RefSeq" id="WP_209512173.1">
    <property type="nucleotide sequence ID" value="NZ_JAGGKS010000006.1"/>
</dbReference>
<dbReference type="Proteomes" id="UP001519342">
    <property type="component" value="Unassembled WGS sequence"/>
</dbReference>
<evidence type="ECO:0000313" key="5">
    <source>
        <dbReference type="Proteomes" id="UP001519342"/>
    </source>
</evidence>
<evidence type="ECO:0000256" key="1">
    <source>
        <dbReference type="ARBA" id="ARBA00007362"/>
    </source>
</evidence>
<keyword evidence="2" id="KW-0472">Membrane</keyword>
<feature type="domain" description="EamA" evidence="3">
    <location>
        <begin position="5"/>
        <end position="138"/>
    </location>
</feature>
<evidence type="ECO:0000259" key="3">
    <source>
        <dbReference type="Pfam" id="PF00892"/>
    </source>
</evidence>
<dbReference type="InterPro" id="IPR000620">
    <property type="entry name" value="EamA_dom"/>
</dbReference>